<evidence type="ECO:0000313" key="2">
    <source>
        <dbReference type="EMBL" id="SEI60526.1"/>
    </source>
</evidence>
<feature type="chain" id="PRO_5011587703" description="Lipoprotein" evidence="1">
    <location>
        <begin position="18"/>
        <end position="170"/>
    </location>
</feature>
<accession>A0A1H6S1E9</accession>
<sequence>MMNLKVCLFFIMSVLVASCVDLPEFNDTPKIYYNSIDHYPDTNSLGNKVEKIIISIDFEDGNGDLGASEAERNNSVKYADGKGNYELITCTFENNMWVERFSSLDHNKFFPELKPDGKSAPIKGKLDLNTEAPFSNSANLVLHKWKIRIRDRSLKFSNQVVTDSILIPRN</sequence>
<dbReference type="RefSeq" id="WP_218148608.1">
    <property type="nucleotide sequence ID" value="NZ_FNXY01000002.1"/>
</dbReference>
<dbReference type="AlphaFoldDB" id="A0A1H6S1E9"/>
<dbReference type="EMBL" id="FNXY01000002">
    <property type="protein sequence ID" value="SEI60526.1"/>
    <property type="molecule type" value="Genomic_DNA"/>
</dbReference>
<gene>
    <name evidence="2" type="ORF">SAMN04487995_1612</name>
</gene>
<reference evidence="2 3" key="1">
    <citation type="submission" date="2016-10" db="EMBL/GenBank/DDBJ databases">
        <authorList>
            <person name="de Groot N.N."/>
        </authorList>
    </citation>
    <scope>NUCLEOTIDE SEQUENCE [LARGE SCALE GENOMIC DNA]</scope>
    <source>
        <strain evidence="2 3">DSM 19938</strain>
    </source>
</reference>
<keyword evidence="1" id="KW-0732">Signal</keyword>
<dbReference type="PROSITE" id="PS51257">
    <property type="entry name" value="PROKAR_LIPOPROTEIN"/>
    <property type="match status" value="1"/>
</dbReference>
<name>A0A1H6S1E9_9BACT</name>
<proteinExistence type="predicted"/>
<keyword evidence="3" id="KW-1185">Reference proteome</keyword>
<feature type="signal peptide" evidence="1">
    <location>
        <begin position="1"/>
        <end position="17"/>
    </location>
</feature>
<evidence type="ECO:0000256" key="1">
    <source>
        <dbReference type="SAM" id="SignalP"/>
    </source>
</evidence>
<evidence type="ECO:0008006" key="4">
    <source>
        <dbReference type="Google" id="ProtNLM"/>
    </source>
</evidence>
<dbReference type="Proteomes" id="UP000199532">
    <property type="component" value="Unassembled WGS sequence"/>
</dbReference>
<protein>
    <recommendedName>
        <fullName evidence="4">Lipoprotein</fullName>
    </recommendedName>
</protein>
<organism evidence="2 3">
    <name type="scientific">Dyadobacter koreensis</name>
    <dbReference type="NCBI Taxonomy" id="408657"/>
    <lineage>
        <taxon>Bacteria</taxon>
        <taxon>Pseudomonadati</taxon>
        <taxon>Bacteroidota</taxon>
        <taxon>Cytophagia</taxon>
        <taxon>Cytophagales</taxon>
        <taxon>Spirosomataceae</taxon>
        <taxon>Dyadobacter</taxon>
    </lineage>
</organism>
<dbReference type="STRING" id="408657.SAMN04487995_1612"/>
<evidence type="ECO:0000313" key="3">
    <source>
        <dbReference type="Proteomes" id="UP000199532"/>
    </source>
</evidence>